<dbReference type="PANTHER" id="PTHR43378:SF2">
    <property type="entry name" value="UDP-3-O-ACYLGLUCOSAMINE N-ACYLTRANSFERASE 1, MITOCHONDRIAL-RELATED"/>
    <property type="match status" value="1"/>
</dbReference>
<comment type="function">
    <text evidence="6">Catalyzes the N-acylation of UDP-3-O-acylglucosamine using 3-hydroxyacyl-ACP as the acyl donor. Is involved in the biosynthesis of lipid A, a phosphorylated glycolipid that anchors the lipopolysaccharide to the outer membrane of the cell.</text>
</comment>
<dbReference type="CDD" id="cd03352">
    <property type="entry name" value="LbH_LpxD"/>
    <property type="match status" value="1"/>
</dbReference>
<keyword evidence="2 6" id="KW-0441">Lipid A biosynthesis</keyword>
<dbReference type="GO" id="GO:0016410">
    <property type="term" value="F:N-acyltransferase activity"/>
    <property type="evidence" value="ECO:0007669"/>
    <property type="project" value="InterPro"/>
</dbReference>
<dbReference type="InterPro" id="IPR007691">
    <property type="entry name" value="LpxD"/>
</dbReference>
<dbReference type="EC" id="2.3.1.191" evidence="6"/>
<dbReference type="GO" id="GO:0103118">
    <property type="term" value="F:UDP-3-O-[(3R)-3-hydroxyacyl]-glucosamine N-acyltransferase activity"/>
    <property type="evidence" value="ECO:0007669"/>
    <property type="project" value="UniProtKB-EC"/>
</dbReference>
<evidence type="ECO:0000256" key="1">
    <source>
        <dbReference type="ARBA" id="ARBA00022516"/>
    </source>
</evidence>
<evidence type="ECO:0000256" key="4">
    <source>
        <dbReference type="ARBA" id="ARBA00023098"/>
    </source>
</evidence>
<dbReference type="NCBIfam" id="NF002060">
    <property type="entry name" value="PRK00892.1"/>
    <property type="match status" value="1"/>
</dbReference>
<dbReference type="NCBIfam" id="TIGR01853">
    <property type="entry name" value="lipid_A_lpxD"/>
    <property type="match status" value="1"/>
</dbReference>
<name>A0A347VMW6_9HELI</name>
<dbReference type="HAMAP" id="MF_00523">
    <property type="entry name" value="LpxD"/>
    <property type="match status" value="1"/>
</dbReference>
<evidence type="ECO:0000313" key="8">
    <source>
        <dbReference type="Proteomes" id="UP000029714"/>
    </source>
</evidence>
<keyword evidence="5 6" id="KW-0012">Acyltransferase</keyword>
<dbReference type="InterPro" id="IPR001451">
    <property type="entry name" value="Hexapep"/>
</dbReference>
<dbReference type="UniPathway" id="UPA00973"/>
<evidence type="ECO:0000256" key="5">
    <source>
        <dbReference type="ARBA" id="ARBA00023315"/>
    </source>
</evidence>
<dbReference type="Proteomes" id="UP000029714">
    <property type="component" value="Unassembled WGS sequence"/>
</dbReference>
<dbReference type="SUPFAM" id="SSF51161">
    <property type="entry name" value="Trimeric LpxA-like enzymes"/>
    <property type="match status" value="1"/>
</dbReference>
<gene>
    <name evidence="6 7" type="primary">lpxD</name>
    <name evidence="7" type="ORF">LS64_001325</name>
</gene>
<comment type="subunit">
    <text evidence="6">Homotrimer.</text>
</comment>
<dbReference type="RefSeq" id="WP_034573312.1">
    <property type="nucleotide sequence ID" value="NZ_JRMP02000002.1"/>
</dbReference>
<organism evidence="7 8">
    <name type="scientific">Helicobacter saguini</name>
    <dbReference type="NCBI Taxonomy" id="1548018"/>
    <lineage>
        <taxon>Bacteria</taxon>
        <taxon>Pseudomonadati</taxon>
        <taxon>Campylobacterota</taxon>
        <taxon>Epsilonproteobacteria</taxon>
        <taxon>Campylobacterales</taxon>
        <taxon>Helicobacteraceae</taxon>
        <taxon>Helicobacter</taxon>
    </lineage>
</organism>
<proteinExistence type="inferred from homology"/>
<evidence type="ECO:0000256" key="3">
    <source>
        <dbReference type="ARBA" id="ARBA00022679"/>
    </source>
</evidence>
<comment type="pathway">
    <text evidence="6">Bacterial outer membrane biogenesis; LPS lipid A biosynthesis.</text>
</comment>
<dbReference type="GO" id="GO:0016020">
    <property type="term" value="C:membrane"/>
    <property type="evidence" value="ECO:0007669"/>
    <property type="project" value="GOC"/>
</dbReference>
<sequence>MLLSEAIKRAFKDKLSLKNEIARDFELQGLAPLESANECEACYIRDSKLSHELESKLQHCKAGAIFIQDSLYKALQDSISKGTKDSIQSLSQDSLAKETKDSITNNTKESLAQNTQNLDSKNTHKKTQFLIVDNPHLAFALLSQLFRKSDFKEYPKIESNIDETAEIASNVVFGKNVKVGKGTHIMPNVVIGDNVEIGENCVIYPNVVIYRDSRVGDRVLIHAGSVIGADGFGYAQTAKGEHEKIEHNGICVIEDDVEIHANNVIDRAVFGQTRVKRGSKVGHSCVIAHNSVVGEHSLLIAQVGLAGSTTMGRNVVLGGQVGTGGHVHIGDFTQVAGRGAVSKNLPPNTKWGGHPIMPLDSWMKFYVNLRRLLKEREDSKP</sequence>
<feature type="active site" description="Proton acceptor" evidence="6">
    <location>
        <position position="289"/>
    </location>
</feature>
<evidence type="ECO:0000313" key="7">
    <source>
        <dbReference type="EMBL" id="TLD95531.1"/>
    </source>
</evidence>
<keyword evidence="3 6" id="KW-0808">Transferase</keyword>
<dbReference type="OrthoDB" id="9784739at2"/>
<reference evidence="7 8" key="1">
    <citation type="journal article" date="2014" name="Genome Announc.">
        <title>Draft genome sequences of eight enterohepatic helicobacter species isolated from both laboratory and wild rodents.</title>
        <authorList>
            <person name="Sheh A."/>
            <person name="Shen Z."/>
            <person name="Fox J.G."/>
        </authorList>
    </citation>
    <scope>NUCLEOTIDE SEQUENCE [LARGE SCALE GENOMIC DNA]</scope>
    <source>
        <strain evidence="7 8">MIT 97-6194</strain>
    </source>
</reference>
<comment type="caution">
    <text evidence="7">The sequence shown here is derived from an EMBL/GenBank/DDBJ whole genome shotgun (WGS) entry which is preliminary data.</text>
</comment>
<comment type="similarity">
    <text evidence="6">Belongs to the transferase hexapeptide repeat family. LpxD subfamily.</text>
</comment>
<keyword evidence="8" id="KW-1185">Reference proteome</keyword>
<keyword evidence="4 6" id="KW-0443">Lipid metabolism</keyword>
<accession>A0A347VMW6</accession>
<protein>
    <recommendedName>
        <fullName evidence="6">UDP-3-O-acylglucosamine N-acyltransferase</fullName>
        <ecNumber evidence="6">2.3.1.191</ecNumber>
    </recommendedName>
</protein>
<keyword evidence="1 6" id="KW-0444">Lipid biosynthesis</keyword>
<dbReference type="AlphaFoldDB" id="A0A347VMW6"/>
<evidence type="ECO:0000256" key="2">
    <source>
        <dbReference type="ARBA" id="ARBA00022556"/>
    </source>
</evidence>
<dbReference type="Gene3D" id="3.40.1390.10">
    <property type="entry name" value="MurE/MurF, N-terminal domain"/>
    <property type="match status" value="1"/>
</dbReference>
<dbReference type="EMBL" id="JRMP02000002">
    <property type="protein sequence ID" value="TLD95531.1"/>
    <property type="molecule type" value="Genomic_DNA"/>
</dbReference>
<dbReference type="PANTHER" id="PTHR43378">
    <property type="entry name" value="UDP-3-O-ACYLGLUCOSAMINE N-ACYLTRANSFERASE"/>
    <property type="match status" value="1"/>
</dbReference>
<dbReference type="InterPro" id="IPR011004">
    <property type="entry name" value="Trimer_LpxA-like_sf"/>
</dbReference>
<dbReference type="STRING" id="1548018.LS64_11995"/>
<dbReference type="Pfam" id="PF00132">
    <property type="entry name" value="Hexapep"/>
    <property type="match status" value="1"/>
</dbReference>
<evidence type="ECO:0000256" key="6">
    <source>
        <dbReference type="HAMAP-Rule" id="MF_00523"/>
    </source>
</evidence>
<dbReference type="Gene3D" id="2.160.10.10">
    <property type="entry name" value="Hexapeptide repeat proteins"/>
    <property type="match status" value="1"/>
</dbReference>
<comment type="catalytic activity">
    <reaction evidence="6">
        <text>a UDP-3-O-[(3R)-3-hydroxyacyl]-alpha-D-glucosamine + a (3R)-hydroxyacyl-[ACP] = a UDP-2-N,3-O-bis[(3R)-3-hydroxyacyl]-alpha-D-glucosamine + holo-[ACP] + H(+)</text>
        <dbReference type="Rhea" id="RHEA:53836"/>
        <dbReference type="Rhea" id="RHEA-COMP:9685"/>
        <dbReference type="Rhea" id="RHEA-COMP:9945"/>
        <dbReference type="ChEBI" id="CHEBI:15378"/>
        <dbReference type="ChEBI" id="CHEBI:64479"/>
        <dbReference type="ChEBI" id="CHEBI:78827"/>
        <dbReference type="ChEBI" id="CHEBI:137740"/>
        <dbReference type="ChEBI" id="CHEBI:137748"/>
        <dbReference type="EC" id="2.3.1.191"/>
    </reaction>
</comment>
<reference evidence="7 8" key="2">
    <citation type="journal article" date="2016" name="Infect. Immun.">
        <title>Helicobacter saguini, a Novel Helicobacter Isolated from Cotton-Top Tamarins with Ulcerative Colitis, Has Proinflammatory Properties and Induces Typhlocolitis and Dysplasia in Gnotobiotic IL-10-/- Mice.</title>
        <authorList>
            <person name="Shen Z."/>
            <person name="Mannion A."/>
            <person name="Whary M.T."/>
            <person name="Muthupalani S."/>
            <person name="Sheh A."/>
            <person name="Feng Y."/>
            <person name="Gong G."/>
            <person name="Vandamme P."/>
            <person name="Holcombe H.R."/>
            <person name="Paster B.J."/>
            <person name="Fox J.G."/>
        </authorList>
    </citation>
    <scope>NUCLEOTIDE SEQUENCE [LARGE SCALE GENOMIC DNA]</scope>
    <source>
        <strain evidence="7 8">MIT 97-6194</strain>
    </source>
</reference>
<keyword evidence="6" id="KW-0677">Repeat</keyword>
<dbReference type="GO" id="GO:0009245">
    <property type="term" value="P:lipid A biosynthetic process"/>
    <property type="evidence" value="ECO:0007669"/>
    <property type="project" value="UniProtKB-UniRule"/>
</dbReference>